<protein>
    <submittedName>
        <fullName evidence="1">Uncharacterized protein</fullName>
    </submittedName>
</protein>
<name>A0A1F5LJS1_PENAI</name>
<dbReference type="GeneID" id="34576087"/>
<reference evidence="1 2" key="1">
    <citation type="journal article" date="2016" name="Sci. Rep.">
        <title>Penicillium arizonense, a new, genome sequenced fungal species, reveals a high chemical diversity in secreted metabolites.</title>
        <authorList>
            <person name="Grijseels S."/>
            <person name="Nielsen J.C."/>
            <person name="Randelovic M."/>
            <person name="Nielsen J."/>
            <person name="Nielsen K.F."/>
            <person name="Workman M."/>
            <person name="Frisvad J.C."/>
        </authorList>
    </citation>
    <scope>NUCLEOTIDE SEQUENCE [LARGE SCALE GENOMIC DNA]</scope>
    <source>
        <strain evidence="1 2">CBS 141311</strain>
    </source>
</reference>
<evidence type="ECO:0000313" key="2">
    <source>
        <dbReference type="Proteomes" id="UP000177622"/>
    </source>
</evidence>
<proteinExistence type="predicted"/>
<organism evidence="1 2">
    <name type="scientific">Penicillium arizonense</name>
    <dbReference type="NCBI Taxonomy" id="1835702"/>
    <lineage>
        <taxon>Eukaryota</taxon>
        <taxon>Fungi</taxon>
        <taxon>Dikarya</taxon>
        <taxon>Ascomycota</taxon>
        <taxon>Pezizomycotina</taxon>
        <taxon>Eurotiomycetes</taxon>
        <taxon>Eurotiomycetidae</taxon>
        <taxon>Eurotiales</taxon>
        <taxon>Aspergillaceae</taxon>
        <taxon>Penicillium</taxon>
    </lineage>
</organism>
<accession>A0A1F5LJS1</accession>
<dbReference type="RefSeq" id="XP_022488784.1">
    <property type="nucleotide sequence ID" value="XM_022631353.1"/>
</dbReference>
<dbReference type="AlphaFoldDB" id="A0A1F5LJS1"/>
<dbReference type="EMBL" id="LXJU01000008">
    <property type="protein sequence ID" value="OGE53346.1"/>
    <property type="molecule type" value="Genomic_DNA"/>
</dbReference>
<keyword evidence="2" id="KW-1185">Reference proteome</keyword>
<sequence length="46" mass="4963">METLSAAPDNNNKIVVVEASFNMESVSTRLQATPVHTGICRNTIDS</sequence>
<comment type="caution">
    <text evidence="1">The sequence shown here is derived from an EMBL/GenBank/DDBJ whole genome shotgun (WGS) entry which is preliminary data.</text>
</comment>
<dbReference type="Proteomes" id="UP000177622">
    <property type="component" value="Unassembled WGS sequence"/>
</dbReference>
<gene>
    <name evidence="1" type="ORF">PENARI_c008G02497</name>
</gene>
<evidence type="ECO:0000313" key="1">
    <source>
        <dbReference type="EMBL" id="OGE53346.1"/>
    </source>
</evidence>